<dbReference type="Pfam" id="PF00685">
    <property type="entry name" value="Sulfotransfer_1"/>
    <property type="match status" value="1"/>
</dbReference>
<sequence>MALKYPFVLITSLATDNTESLQIQASRKEKQDPENQYLERFIASLLKVKAWQNMNRDMYFYQGFWISQWHLGAALSFRQHFQACNPDIILGTYPKSGTTWLKAPVYALKNCKSFKLGQNPLNPASPHTLVPFFELNLYLQSKTPDFSSTPPRCLATHVPYEALPESIQTTNCRIVSLCRNPLDSFVSLWKFNTMPTANPKDGESIGLEEAFDMFCLGSSLFGPFWDHFLGFLERRLEESKQGVVFDIEEEEKEGMIQEISRFCGFDNLRDLQPNKSGKLMKYYPTNSFFRKGEVGDWVNHLTPSMADHLNKVMEEKPKHSGLTFKTSLQEAKPAIC</sequence>
<keyword evidence="6" id="KW-1185">Reference proteome</keyword>
<gene>
    <name evidence="5" type="ORF">RJ641_021681</name>
</gene>
<dbReference type="AlphaFoldDB" id="A0AAN8UF68"/>
<dbReference type="InterPro" id="IPR027417">
    <property type="entry name" value="P-loop_NTPase"/>
</dbReference>
<proteinExistence type="inferred from homology"/>
<dbReference type="GO" id="GO:0008146">
    <property type="term" value="F:sulfotransferase activity"/>
    <property type="evidence" value="ECO:0007669"/>
    <property type="project" value="InterPro"/>
</dbReference>
<organism evidence="5 6">
    <name type="scientific">Dillenia turbinata</name>
    <dbReference type="NCBI Taxonomy" id="194707"/>
    <lineage>
        <taxon>Eukaryota</taxon>
        <taxon>Viridiplantae</taxon>
        <taxon>Streptophyta</taxon>
        <taxon>Embryophyta</taxon>
        <taxon>Tracheophyta</taxon>
        <taxon>Spermatophyta</taxon>
        <taxon>Magnoliopsida</taxon>
        <taxon>eudicotyledons</taxon>
        <taxon>Gunneridae</taxon>
        <taxon>Pentapetalae</taxon>
        <taxon>Dilleniales</taxon>
        <taxon>Dilleniaceae</taxon>
        <taxon>Dillenia</taxon>
    </lineage>
</organism>
<comment type="caution">
    <text evidence="5">The sequence shown here is derived from an EMBL/GenBank/DDBJ whole genome shotgun (WGS) entry which is preliminary data.</text>
</comment>
<evidence type="ECO:0000256" key="2">
    <source>
        <dbReference type="ARBA" id="ARBA00022679"/>
    </source>
</evidence>
<evidence type="ECO:0000256" key="1">
    <source>
        <dbReference type="ARBA" id="ARBA00005771"/>
    </source>
</evidence>
<keyword evidence="2 3" id="KW-0808">Transferase</keyword>
<evidence type="ECO:0000259" key="4">
    <source>
        <dbReference type="Pfam" id="PF00685"/>
    </source>
</evidence>
<reference evidence="5 6" key="1">
    <citation type="submission" date="2023-12" db="EMBL/GenBank/DDBJ databases">
        <title>A high-quality genome assembly for Dillenia turbinata (Dilleniales).</title>
        <authorList>
            <person name="Chanderbali A."/>
        </authorList>
    </citation>
    <scope>NUCLEOTIDE SEQUENCE [LARGE SCALE GENOMIC DNA]</scope>
    <source>
        <strain evidence="5">LSX21</strain>
        <tissue evidence="5">Leaf</tissue>
    </source>
</reference>
<dbReference type="Proteomes" id="UP001370490">
    <property type="component" value="Unassembled WGS sequence"/>
</dbReference>
<dbReference type="InterPro" id="IPR000863">
    <property type="entry name" value="Sulfotransferase_dom"/>
</dbReference>
<dbReference type="PANTHER" id="PTHR11783">
    <property type="entry name" value="SULFOTRANSFERASE SULT"/>
    <property type="match status" value="1"/>
</dbReference>
<dbReference type="Gene3D" id="3.40.50.300">
    <property type="entry name" value="P-loop containing nucleotide triphosphate hydrolases"/>
    <property type="match status" value="1"/>
</dbReference>
<accession>A0AAN8UF68</accession>
<comment type="similarity">
    <text evidence="1 3">Belongs to the sulfotransferase 1 family.</text>
</comment>
<evidence type="ECO:0000313" key="6">
    <source>
        <dbReference type="Proteomes" id="UP001370490"/>
    </source>
</evidence>
<name>A0AAN8UF68_9MAGN</name>
<evidence type="ECO:0000256" key="3">
    <source>
        <dbReference type="RuleBase" id="RU361155"/>
    </source>
</evidence>
<dbReference type="EC" id="2.8.2.-" evidence="3"/>
<dbReference type="EMBL" id="JBAMMX010000026">
    <property type="protein sequence ID" value="KAK6914360.1"/>
    <property type="molecule type" value="Genomic_DNA"/>
</dbReference>
<dbReference type="SUPFAM" id="SSF52540">
    <property type="entry name" value="P-loop containing nucleoside triphosphate hydrolases"/>
    <property type="match status" value="1"/>
</dbReference>
<evidence type="ECO:0000313" key="5">
    <source>
        <dbReference type="EMBL" id="KAK6914360.1"/>
    </source>
</evidence>
<feature type="domain" description="Sulfotransferase" evidence="4">
    <location>
        <begin position="86"/>
        <end position="320"/>
    </location>
</feature>
<protein>
    <recommendedName>
        <fullName evidence="3">Sulfotransferase</fullName>
        <ecNumber evidence="3">2.8.2.-</ecNumber>
    </recommendedName>
</protein>